<dbReference type="InterPro" id="IPR004586">
    <property type="entry name" value="RecB"/>
</dbReference>
<dbReference type="InterPro" id="IPR014016">
    <property type="entry name" value="UvrD-like_ATP-bd"/>
</dbReference>
<feature type="binding site" evidence="15">
    <location>
        <position position="1005"/>
    </location>
    <ligand>
        <name>Mg(2+)</name>
        <dbReference type="ChEBI" id="CHEBI:18420"/>
    </ligand>
</feature>
<dbReference type="SUPFAM" id="SSF52980">
    <property type="entry name" value="Restriction endonuclease-like"/>
    <property type="match status" value="1"/>
</dbReference>
<evidence type="ECO:0000256" key="15">
    <source>
        <dbReference type="HAMAP-Rule" id="MF_01485"/>
    </source>
</evidence>
<comment type="catalytic activity">
    <reaction evidence="15">
        <text>Exonucleolytic cleavage (in the presence of ATP) in either 5'- to 3'- or 3'- to 5'-direction to yield 5'-phosphooligonucleotides.</text>
        <dbReference type="EC" id="3.1.11.5"/>
    </reaction>
</comment>
<dbReference type="EC" id="3.1.11.5" evidence="15"/>
<dbReference type="InterPro" id="IPR000212">
    <property type="entry name" value="DNA_helicase_UvrD/REP"/>
</dbReference>
<keyword evidence="7 15" id="KW-0269">Exonuclease</keyword>
<dbReference type="InterPro" id="IPR014017">
    <property type="entry name" value="DNA_helicase_UvrD-like_C"/>
</dbReference>
<feature type="binding site" evidence="16">
    <location>
        <begin position="32"/>
        <end position="39"/>
    </location>
    <ligand>
        <name>ATP</name>
        <dbReference type="ChEBI" id="CHEBI:30616"/>
    </ligand>
</feature>
<dbReference type="InterPro" id="IPR011335">
    <property type="entry name" value="Restrct_endonuc-II-like"/>
</dbReference>
<name>A0A6P1CY29_9NOCA</name>
<dbReference type="HAMAP" id="MF_01485">
    <property type="entry name" value="RecB"/>
    <property type="match status" value="1"/>
</dbReference>
<dbReference type="CDD" id="cd22352">
    <property type="entry name" value="RecB_C-like"/>
    <property type="match status" value="1"/>
</dbReference>
<dbReference type="PROSITE" id="PS51198">
    <property type="entry name" value="UVRD_HELICASE_ATP_BIND"/>
    <property type="match status" value="1"/>
</dbReference>
<evidence type="ECO:0000256" key="10">
    <source>
        <dbReference type="ARBA" id="ARBA00023125"/>
    </source>
</evidence>
<dbReference type="GO" id="GO:0000724">
    <property type="term" value="P:double-strand break repair via homologous recombination"/>
    <property type="evidence" value="ECO:0007669"/>
    <property type="project" value="UniProtKB-UniRule"/>
</dbReference>
<feature type="binding site" evidence="15">
    <location>
        <position position="991"/>
    </location>
    <ligand>
        <name>Mg(2+)</name>
        <dbReference type="ChEBI" id="CHEBI:18420"/>
    </ligand>
</feature>
<keyword evidence="4 15" id="KW-0227">DNA damage</keyword>
<dbReference type="InterPro" id="IPR027417">
    <property type="entry name" value="P-loop_NTPase"/>
</dbReference>
<evidence type="ECO:0000256" key="3">
    <source>
        <dbReference type="ARBA" id="ARBA00022741"/>
    </source>
</evidence>
<feature type="region of interest" description="Nuclease activity, interacts with RecD and RecA" evidence="15">
    <location>
        <begin position="801"/>
        <end position="1107"/>
    </location>
</feature>
<dbReference type="Gene3D" id="3.40.50.300">
    <property type="entry name" value="P-loop containing nucleotide triphosphate hydrolases"/>
    <property type="match status" value="2"/>
</dbReference>
<dbReference type="AlphaFoldDB" id="A0A6P1CY29"/>
<evidence type="ECO:0000256" key="8">
    <source>
        <dbReference type="ARBA" id="ARBA00022840"/>
    </source>
</evidence>
<reference evidence="20 21" key="1">
    <citation type="submission" date="2020-01" db="EMBL/GenBank/DDBJ databases">
        <title>Genetics and antimicrobial susceptibilities of Nocardia species isolated from the soil; a comparison with species isolated from humans.</title>
        <authorList>
            <person name="Carrasco G."/>
            <person name="Monzon S."/>
            <person name="Sansegundo M."/>
            <person name="Garcia E."/>
            <person name="Garrido N."/>
            <person name="Medina M.J."/>
            <person name="Villalon P."/>
            <person name="Ramirez-Arocha A.C."/>
            <person name="Jimenez P."/>
            <person name="Cuesta I."/>
            <person name="Valdezate S."/>
        </authorList>
    </citation>
    <scope>NUCLEOTIDE SEQUENCE [LARGE SCALE GENOMIC DNA]</scope>
    <source>
        <strain evidence="20 21">CNM20110626</strain>
    </source>
</reference>
<evidence type="ECO:0000256" key="12">
    <source>
        <dbReference type="ARBA" id="ARBA00023235"/>
    </source>
</evidence>
<keyword evidence="2 15" id="KW-0479">Metal-binding</keyword>
<dbReference type="Pfam" id="PF13361">
    <property type="entry name" value="UvrD_C"/>
    <property type="match status" value="1"/>
</dbReference>
<dbReference type="GO" id="GO:0005829">
    <property type="term" value="C:cytosol"/>
    <property type="evidence" value="ECO:0007669"/>
    <property type="project" value="TreeGrafter"/>
</dbReference>
<keyword evidence="12 15" id="KW-0413">Isomerase</keyword>
<dbReference type="Gene3D" id="1.10.486.10">
    <property type="entry name" value="PCRA, domain 4"/>
    <property type="match status" value="1"/>
</dbReference>
<evidence type="ECO:0000256" key="11">
    <source>
        <dbReference type="ARBA" id="ARBA00023204"/>
    </source>
</evidence>
<evidence type="ECO:0000256" key="5">
    <source>
        <dbReference type="ARBA" id="ARBA00022801"/>
    </source>
</evidence>
<evidence type="ECO:0000313" key="20">
    <source>
        <dbReference type="EMBL" id="NEW35115.1"/>
    </source>
</evidence>
<dbReference type="GO" id="GO:0008854">
    <property type="term" value="F:exodeoxyribonuclease V activity"/>
    <property type="evidence" value="ECO:0007669"/>
    <property type="project" value="UniProtKB-EC"/>
</dbReference>
<sequence>MTIHTTPVAAPQLDTAFDPVGPLPTGTTVLEASAGTGKTFAIVGLAVRYVAETGIDVSQLLLVTFSRAATQELRERTRSRFVTVAAALADPVAARSSGDGLIEYLATADDDEVWRRRARLLAALSDFDAGAIATTHSFCQRMLDELGLAGEHDMRSRLVENVDELVGTVADDLYLHRYARTTPPFTIKEAHTLALAAVRDRHARLVPDTDDLAGERVAFALAVRAETERRKRLAGLRDFDDLLVLLHEVLTDPEHGPRACLRIRDRFRVALVDEFQDTDPLQWDILRRVFHGHTTMVLVGDPKQAIYAFRGAEVLSYLDAIGHAETRRELTVNWRSDAGLLRAIDQVMGGAALGHDAITVYPVAATRPWSRLSAPDRTPTPLRLRVLPRTGAGPLNKTGFPTVGRMRAKVATDLAADIVRLLESGTTIEAAGEANPRPVGPGDIAVLVRTRSQIDVVREALDRVGVASVLAGGTSVFATESATDWLWMLRALEQPHRSDRVRLAACTPLLGITAAEIDSGGADLVGRISAQLREAARLFTRAGFAAVFEKLSAESELAPRLLGIENGERRLTDLRHIAQLLDQLAVAEGYGLTALTRWLADRVRDPASGAVADRSRRLDRDAAAVQIATVHASKGLEFPVVYLPFAWDSARNPKAATLLFHDDEIRVLDVGGPDAPGYNERKRRAEAEEAGEELRLLYVALTRAMCQVVAWWAPAFTTDNAPLHRMLLGRSGGAEQVAQRVPVPKDSVVAERLSAWSDAAGPSVEVEVVDGEQQVQPRRVRVETMTGDLAAATFDRTLDQQWRRTSYSALTAAAHAVAPDSEPEDGRGPDDEPTGVPVLASEPESGVPSLMNELPYGAEFGTLVHAVLERVDTDAADLAAEVEARCRETIEEMMAAADPAQLAVALLAVLRTPSPFGALAGISTRDRLCELEFELPLAGGDTASEQAATLRAIAALLREHLSPTDDFAPYADHLDALDDNPLRGYLTGSIDAVLRVADGRFVIVDYKTNRLGTGDLTVEHYTRDRMGAEMMRSHYPLQALLYSVALHRYLRWRLPGYDPGRHLGGAAYLFVRGMIGPDTPPGRGVFDWTPPATLITALSDLLAGGSR</sequence>
<dbReference type="PANTHER" id="PTHR11070:SF23">
    <property type="entry name" value="RECBCD ENZYME SUBUNIT RECB"/>
    <property type="match status" value="1"/>
</dbReference>
<dbReference type="RefSeq" id="WP_163846231.1">
    <property type="nucleotide sequence ID" value="NZ_JAAGVB010000038.1"/>
</dbReference>
<evidence type="ECO:0000259" key="18">
    <source>
        <dbReference type="PROSITE" id="PS51198"/>
    </source>
</evidence>
<dbReference type="PROSITE" id="PS51217">
    <property type="entry name" value="UVRD_HELICASE_CTER"/>
    <property type="match status" value="1"/>
</dbReference>
<comment type="cofactor">
    <cofactor evidence="15">
        <name>Mg(2+)</name>
        <dbReference type="ChEBI" id="CHEBI:18420"/>
    </cofactor>
    <text evidence="15">Binds 1 Mg(2+) ion per subunit.</text>
</comment>
<dbReference type="InterPro" id="IPR038726">
    <property type="entry name" value="PDDEXK_AddAB-type"/>
</dbReference>
<evidence type="ECO:0000256" key="6">
    <source>
        <dbReference type="ARBA" id="ARBA00022806"/>
    </source>
</evidence>
<organism evidence="20 21">
    <name type="scientific">Nocardia cyriacigeorgica</name>
    <dbReference type="NCBI Taxonomy" id="135487"/>
    <lineage>
        <taxon>Bacteria</taxon>
        <taxon>Bacillati</taxon>
        <taxon>Actinomycetota</taxon>
        <taxon>Actinomycetes</taxon>
        <taxon>Mycobacteriales</taxon>
        <taxon>Nocardiaceae</taxon>
        <taxon>Nocardia</taxon>
    </lineage>
</organism>
<gene>
    <name evidence="15" type="primary">recB</name>
    <name evidence="20" type="ORF">GV791_21480</name>
</gene>
<evidence type="ECO:0000256" key="16">
    <source>
        <dbReference type="PROSITE-ProRule" id="PRU00560"/>
    </source>
</evidence>
<keyword evidence="9 15" id="KW-0460">Magnesium</keyword>
<dbReference type="Pfam" id="PF12705">
    <property type="entry name" value="PDDEXK_1"/>
    <property type="match status" value="1"/>
</dbReference>
<dbReference type="SUPFAM" id="SSF52540">
    <property type="entry name" value="P-loop containing nucleoside triphosphate hydrolases"/>
    <property type="match status" value="1"/>
</dbReference>
<dbReference type="Pfam" id="PF00580">
    <property type="entry name" value="UvrD-helicase"/>
    <property type="match status" value="1"/>
</dbReference>
<comment type="miscellaneous">
    <text evidence="15">In the RecBCD complex, RecB has a slow 3'-5' helicase, an exonuclease activity and loads RecA onto ssDNA, RecD has a fast 5'-3' helicase activity, while RecC stimulates the ATPase and processivity of the RecB helicase and contributes to recognition of the Chi site.</text>
</comment>
<feature type="domain" description="UvrD-like helicase ATP-binding" evidence="18">
    <location>
        <begin position="11"/>
        <end position="337"/>
    </location>
</feature>
<feature type="active site" description="For nuclease activity" evidence="15">
    <location>
        <position position="1005"/>
    </location>
</feature>
<dbReference type="EMBL" id="JAAGVB010000038">
    <property type="protein sequence ID" value="NEW35115.1"/>
    <property type="molecule type" value="Genomic_DNA"/>
</dbReference>
<evidence type="ECO:0000256" key="2">
    <source>
        <dbReference type="ARBA" id="ARBA00022723"/>
    </source>
</evidence>
<evidence type="ECO:0000256" key="14">
    <source>
        <dbReference type="ARBA" id="ARBA00048988"/>
    </source>
</evidence>
<proteinExistence type="inferred from homology"/>
<comment type="domain">
    <text evidence="15">The C-terminal domain has nuclease activity and interacts with RecD. It interacts with RecA, facilitating its loading onto ssDNA.</text>
</comment>
<comment type="catalytic activity">
    <reaction evidence="13 15">
        <text>Couples ATP hydrolysis with the unwinding of duplex DNA by translocating in the 3'-5' direction.</text>
        <dbReference type="EC" id="5.6.2.4"/>
    </reaction>
</comment>
<comment type="subunit">
    <text evidence="15">Heterotrimer of RecB, RecC and RecD. All subunits contribute to DNA-binding. Interacts with RecA.</text>
</comment>
<keyword evidence="11 15" id="KW-0234">DNA repair</keyword>
<dbReference type="PANTHER" id="PTHR11070">
    <property type="entry name" value="UVRD / RECB / PCRA DNA HELICASE FAMILY MEMBER"/>
    <property type="match status" value="1"/>
</dbReference>
<evidence type="ECO:0000256" key="1">
    <source>
        <dbReference type="ARBA" id="ARBA00022722"/>
    </source>
</evidence>
<evidence type="ECO:0000256" key="17">
    <source>
        <dbReference type="SAM" id="MobiDB-lite"/>
    </source>
</evidence>
<feature type="region of interest" description="Disordered" evidence="17">
    <location>
        <begin position="813"/>
        <end position="840"/>
    </location>
</feature>
<evidence type="ECO:0000256" key="4">
    <source>
        <dbReference type="ARBA" id="ARBA00022763"/>
    </source>
</evidence>
<dbReference type="GO" id="GO:0003677">
    <property type="term" value="F:DNA binding"/>
    <property type="evidence" value="ECO:0007669"/>
    <property type="project" value="UniProtKB-UniRule"/>
</dbReference>
<comment type="similarity">
    <text evidence="15">Belongs to the helicase family. UvrD subfamily.</text>
</comment>
<dbReference type="GO" id="GO:0009338">
    <property type="term" value="C:exodeoxyribonuclease V complex"/>
    <property type="evidence" value="ECO:0007669"/>
    <property type="project" value="TreeGrafter"/>
</dbReference>
<dbReference type="GO" id="GO:0005524">
    <property type="term" value="F:ATP binding"/>
    <property type="evidence" value="ECO:0007669"/>
    <property type="project" value="UniProtKB-UniRule"/>
</dbReference>
<dbReference type="GO" id="GO:0000287">
    <property type="term" value="F:magnesium ion binding"/>
    <property type="evidence" value="ECO:0007669"/>
    <property type="project" value="UniProtKB-UniRule"/>
</dbReference>
<keyword evidence="8 15" id="KW-0067">ATP-binding</keyword>
<keyword evidence="1 15" id="KW-0540">Nuclease</keyword>
<comment type="domain">
    <text evidence="15">The N-terminal DNA-binding domain is a ssDNA-dependent ATPase and has ATP-dependent 3'-5' helicase function. This domain interacts with RecC.</text>
</comment>
<dbReference type="CDD" id="cd17932">
    <property type="entry name" value="DEXQc_UvrD"/>
    <property type="match status" value="1"/>
</dbReference>
<feature type="region of interest" description="DNA-binding and helicase activity, interacts with RecC" evidence="15">
    <location>
        <begin position="1"/>
        <end position="772"/>
    </location>
</feature>
<feature type="domain" description="UvrD-like helicase C-terminal" evidence="19">
    <location>
        <begin position="363"/>
        <end position="635"/>
    </location>
</feature>
<comment type="caution">
    <text evidence="20">The sequence shown here is derived from an EMBL/GenBank/DDBJ whole genome shotgun (WGS) entry which is preliminary data.</text>
</comment>
<keyword evidence="6 15" id="KW-0347">Helicase</keyword>
<evidence type="ECO:0000259" key="19">
    <source>
        <dbReference type="PROSITE" id="PS51217"/>
    </source>
</evidence>
<protein>
    <recommendedName>
        <fullName evidence="15">RecBCD enzyme subunit RecB</fullName>
        <ecNumber evidence="15">3.1.11.5</ecNumber>
        <ecNumber evidence="15">5.6.2.4</ecNumber>
    </recommendedName>
    <alternativeName>
        <fullName evidence="15">DNA 3'-5' helicase subunit RecB</fullName>
    </alternativeName>
    <alternativeName>
        <fullName evidence="15">Exonuclease V subunit RecB</fullName>
        <shortName evidence="15">ExoV subunit RecB</shortName>
    </alternativeName>
    <alternativeName>
        <fullName evidence="15">Helicase/nuclease RecBCD subunit RecB</fullName>
    </alternativeName>
</protein>
<evidence type="ECO:0000256" key="9">
    <source>
        <dbReference type="ARBA" id="ARBA00022842"/>
    </source>
</evidence>
<dbReference type="GO" id="GO:0043138">
    <property type="term" value="F:3'-5' DNA helicase activity"/>
    <property type="evidence" value="ECO:0007669"/>
    <property type="project" value="UniProtKB-UniRule"/>
</dbReference>
<feature type="binding site" evidence="15">
    <location>
        <position position="865"/>
    </location>
    <ligand>
        <name>Mg(2+)</name>
        <dbReference type="ChEBI" id="CHEBI:18420"/>
    </ligand>
</feature>
<keyword evidence="3 15" id="KW-0547">Nucleotide-binding</keyword>
<comment type="catalytic activity">
    <reaction evidence="14 15">
        <text>ATP + H2O = ADP + phosphate + H(+)</text>
        <dbReference type="Rhea" id="RHEA:13065"/>
        <dbReference type="ChEBI" id="CHEBI:15377"/>
        <dbReference type="ChEBI" id="CHEBI:15378"/>
        <dbReference type="ChEBI" id="CHEBI:30616"/>
        <dbReference type="ChEBI" id="CHEBI:43474"/>
        <dbReference type="ChEBI" id="CHEBI:456216"/>
        <dbReference type="EC" id="5.6.2.4"/>
    </reaction>
</comment>
<accession>A0A6P1CY29</accession>
<evidence type="ECO:0000313" key="21">
    <source>
        <dbReference type="Proteomes" id="UP000471166"/>
    </source>
</evidence>
<dbReference type="EC" id="5.6.2.4" evidence="15"/>
<evidence type="ECO:0000256" key="7">
    <source>
        <dbReference type="ARBA" id="ARBA00022839"/>
    </source>
</evidence>
<dbReference type="Gene3D" id="3.90.320.10">
    <property type="match status" value="1"/>
</dbReference>
<evidence type="ECO:0000256" key="13">
    <source>
        <dbReference type="ARBA" id="ARBA00034617"/>
    </source>
</evidence>
<dbReference type="InterPro" id="IPR011604">
    <property type="entry name" value="PDDEXK-like_dom_sf"/>
</dbReference>
<keyword evidence="5 15" id="KW-0378">Hydrolase</keyword>
<comment type="function">
    <text evidence="15">A helicase/nuclease that prepares dsDNA breaks (DSB) for recombinational DNA repair. Binds to DSBs and unwinds DNA via a highly rapid and processive ATP-dependent bidirectional helicase activity. Unwinds dsDNA until it encounters a Chi (crossover hotspot instigator) sequence from the 3' direction. Cuts ssDNA a few nucleotides 3' to the Chi site. The properties and activities of the enzyme are changed at Chi. The Chi-altered holoenzyme produces a long 3'-ssDNA overhang and facilitates RecA-binding to the ssDNA for homologous DNA recombination and repair. Holoenzyme degrades any linearized DNA that is unable to undergo homologous recombination. In the holoenzyme this subunit contributes ATPase, 3'-5' helicase, exonuclease activity and loads RecA onto ssDNA.</text>
</comment>
<dbReference type="Proteomes" id="UP000471166">
    <property type="component" value="Unassembled WGS sequence"/>
</dbReference>
<keyword evidence="10 15" id="KW-0238">DNA-binding</keyword>